<dbReference type="GO" id="GO:0003925">
    <property type="term" value="F:G protein activity"/>
    <property type="evidence" value="ECO:0007669"/>
    <property type="project" value="UniProtKB-EC"/>
</dbReference>
<dbReference type="GO" id="GO:0005783">
    <property type="term" value="C:endoplasmic reticulum"/>
    <property type="evidence" value="ECO:0007669"/>
    <property type="project" value="UniProtKB-SubCell"/>
</dbReference>
<evidence type="ECO:0000256" key="7">
    <source>
        <dbReference type="ARBA" id="ARBA00022741"/>
    </source>
</evidence>
<feature type="binding site" evidence="15">
    <location>
        <position position="109"/>
    </location>
    <ligand>
        <name>GTP</name>
        <dbReference type="ChEBI" id="CHEBI:37565"/>
    </ligand>
</feature>
<name>A0A4Z2EHN3_9TELE</name>
<comment type="subcellular location">
    <subcellularLocation>
        <location evidence="1">Endoplasmic reticulum</location>
    </subcellularLocation>
    <subcellularLocation>
        <location evidence="2">Golgi apparatus</location>
    </subcellularLocation>
    <subcellularLocation>
        <location evidence="3">Lysosome membrane</location>
    </subcellularLocation>
</comment>
<evidence type="ECO:0000256" key="16">
    <source>
        <dbReference type="PIRSR" id="PIRSR606689-1"/>
    </source>
</evidence>
<evidence type="ECO:0000256" key="4">
    <source>
        <dbReference type="ARBA" id="ARBA00007507"/>
    </source>
</evidence>
<sequence>MPLMRHYLSRLVLRVLRRDRFVSGSPGGFRPTIRRGDANSKRSDALVRALRPRAPAHPVLPVGRVVSAVTSPETRLGPKKHVGAGATPSARLYKKSGKLVFLGLDNAGKTTLLHMLKDDRLGQHVPTLHPKAMKLRLTHLFLSRCVSFIPSLSEFCTTKRFHRAAREAVRVQPPCRGGGTSEVTRGHQRSPEVTGLFFKVNTSANHSTPYEYVYYLPRTSSGPPLVLISS</sequence>
<comment type="caution">
    <text evidence="18">The sequence shown here is derived from an EMBL/GenBank/DDBJ whole genome shotgun (WGS) entry which is preliminary data.</text>
</comment>
<feature type="binding site" evidence="17">
    <location>
        <position position="127"/>
    </location>
    <ligand>
        <name>Mg(2+)</name>
        <dbReference type="ChEBI" id="CHEBI:18420"/>
    </ligand>
</feature>
<evidence type="ECO:0000256" key="12">
    <source>
        <dbReference type="ARBA" id="ARBA00023134"/>
    </source>
</evidence>
<evidence type="ECO:0000256" key="13">
    <source>
        <dbReference type="ARBA" id="ARBA00047660"/>
    </source>
</evidence>
<keyword evidence="19" id="KW-1185">Reference proteome</keyword>
<dbReference type="SUPFAM" id="SSF52540">
    <property type="entry name" value="P-loop containing nucleoside triphosphate hydrolases"/>
    <property type="match status" value="1"/>
</dbReference>
<evidence type="ECO:0000256" key="15">
    <source>
        <dbReference type="PIRSR" id="PIRSR606687-2"/>
    </source>
</evidence>
<dbReference type="PANTHER" id="PTHR45684">
    <property type="entry name" value="RE74312P"/>
    <property type="match status" value="1"/>
</dbReference>
<dbReference type="InterPro" id="IPR006689">
    <property type="entry name" value="Small_GTPase_ARF/SAR"/>
</dbReference>
<dbReference type="GO" id="GO:0006886">
    <property type="term" value="P:intracellular protein transport"/>
    <property type="evidence" value="ECO:0007669"/>
    <property type="project" value="InterPro"/>
</dbReference>
<evidence type="ECO:0000256" key="17">
    <source>
        <dbReference type="PIRSR" id="PIRSR606689-2"/>
    </source>
</evidence>
<feature type="binding site" evidence="14">
    <location>
        <position position="105"/>
    </location>
    <ligand>
        <name>Mg(2+)</name>
        <dbReference type="ChEBI" id="CHEBI:18420"/>
    </ligand>
</feature>
<keyword evidence="9" id="KW-0931">ER-Golgi transport</keyword>
<comment type="catalytic activity">
    <reaction evidence="13">
        <text>GTP + H2O = GDP + phosphate + H(+)</text>
        <dbReference type="Rhea" id="RHEA:19669"/>
        <dbReference type="ChEBI" id="CHEBI:15377"/>
        <dbReference type="ChEBI" id="CHEBI:15378"/>
        <dbReference type="ChEBI" id="CHEBI:37565"/>
        <dbReference type="ChEBI" id="CHEBI:43474"/>
        <dbReference type="ChEBI" id="CHEBI:58189"/>
        <dbReference type="EC" id="3.6.5.2"/>
    </reaction>
    <physiologicalReaction direction="left-to-right" evidence="13">
        <dbReference type="Rhea" id="RHEA:19670"/>
    </physiologicalReaction>
</comment>
<dbReference type="EMBL" id="SRLO01007342">
    <property type="protein sequence ID" value="TNN28070.1"/>
    <property type="molecule type" value="Genomic_DNA"/>
</dbReference>
<evidence type="ECO:0000256" key="1">
    <source>
        <dbReference type="ARBA" id="ARBA00004240"/>
    </source>
</evidence>
<dbReference type="InterPro" id="IPR006687">
    <property type="entry name" value="Small_GTPase_SAR1"/>
</dbReference>
<keyword evidence="12 16" id="KW-0342">GTP-binding</keyword>
<feature type="binding site" evidence="16">
    <location>
        <begin position="103"/>
        <end position="110"/>
    </location>
    <ligand>
        <name>GTP</name>
        <dbReference type="ChEBI" id="CHEBI:37565"/>
    </ligand>
</feature>
<evidence type="ECO:0000256" key="14">
    <source>
        <dbReference type="PIRSR" id="PIRSR606687-1"/>
    </source>
</evidence>
<evidence type="ECO:0000256" key="10">
    <source>
        <dbReference type="ARBA" id="ARBA00022927"/>
    </source>
</evidence>
<accession>A0A4Z2EHN3</accession>
<dbReference type="EC" id="3.6.5.2" evidence="5"/>
<evidence type="ECO:0000256" key="3">
    <source>
        <dbReference type="ARBA" id="ARBA00004656"/>
    </source>
</evidence>
<keyword evidence="7 15" id="KW-0547">Nucleotide-binding</keyword>
<feature type="binding site" evidence="15">
    <location>
        <position position="108"/>
    </location>
    <ligand>
        <name>GTP</name>
        <dbReference type="ChEBI" id="CHEBI:37565"/>
    </ligand>
</feature>
<keyword evidence="10" id="KW-0653">Protein transport</keyword>
<dbReference type="InterPro" id="IPR027417">
    <property type="entry name" value="P-loop_NTPase"/>
</dbReference>
<dbReference type="Pfam" id="PF00025">
    <property type="entry name" value="Arf"/>
    <property type="match status" value="1"/>
</dbReference>
<keyword evidence="8" id="KW-0256">Endoplasmic reticulum</keyword>
<gene>
    <name evidence="18" type="primary">SAR1A</name>
    <name evidence="18" type="ORF">EYF80_061781</name>
</gene>
<dbReference type="GO" id="GO:0016192">
    <property type="term" value="P:vesicle-mediated transport"/>
    <property type="evidence" value="ECO:0007669"/>
    <property type="project" value="UniProtKB-KW"/>
</dbReference>
<evidence type="ECO:0000256" key="5">
    <source>
        <dbReference type="ARBA" id="ARBA00011984"/>
    </source>
</evidence>
<evidence type="ECO:0000256" key="11">
    <source>
        <dbReference type="ARBA" id="ARBA00023034"/>
    </source>
</evidence>
<reference evidence="18 19" key="1">
    <citation type="submission" date="2019-03" db="EMBL/GenBank/DDBJ databases">
        <title>First draft genome of Liparis tanakae, snailfish: a comprehensive survey of snailfish specific genes.</title>
        <authorList>
            <person name="Kim W."/>
            <person name="Song I."/>
            <person name="Jeong J.-H."/>
            <person name="Kim D."/>
            <person name="Kim S."/>
            <person name="Ryu S."/>
            <person name="Song J.Y."/>
            <person name="Lee S.K."/>
        </authorList>
    </citation>
    <scope>NUCLEOTIDE SEQUENCE [LARGE SCALE GENOMIC DNA]</scope>
    <source>
        <tissue evidence="18">Muscle</tissue>
    </source>
</reference>
<dbReference type="Gene3D" id="3.40.50.300">
    <property type="entry name" value="P-loop containing nucleotide triphosphate hydrolases"/>
    <property type="match status" value="1"/>
</dbReference>
<dbReference type="AlphaFoldDB" id="A0A4Z2EHN3"/>
<evidence type="ECO:0000256" key="8">
    <source>
        <dbReference type="ARBA" id="ARBA00022824"/>
    </source>
</evidence>
<keyword evidence="14" id="KW-0479">Metal-binding</keyword>
<organism evidence="18 19">
    <name type="scientific">Liparis tanakae</name>
    <name type="common">Tanaka's snailfish</name>
    <dbReference type="NCBI Taxonomy" id="230148"/>
    <lineage>
        <taxon>Eukaryota</taxon>
        <taxon>Metazoa</taxon>
        <taxon>Chordata</taxon>
        <taxon>Craniata</taxon>
        <taxon>Vertebrata</taxon>
        <taxon>Euteleostomi</taxon>
        <taxon>Actinopterygii</taxon>
        <taxon>Neopterygii</taxon>
        <taxon>Teleostei</taxon>
        <taxon>Neoteleostei</taxon>
        <taxon>Acanthomorphata</taxon>
        <taxon>Eupercaria</taxon>
        <taxon>Perciformes</taxon>
        <taxon>Cottioidei</taxon>
        <taxon>Cottales</taxon>
        <taxon>Liparidae</taxon>
        <taxon>Liparis</taxon>
    </lineage>
</organism>
<evidence type="ECO:0000313" key="18">
    <source>
        <dbReference type="EMBL" id="TNN28070.1"/>
    </source>
</evidence>
<proteinExistence type="inferred from homology"/>
<dbReference type="Proteomes" id="UP000314294">
    <property type="component" value="Unassembled WGS sequence"/>
</dbReference>
<dbReference type="GO" id="GO:0046872">
    <property type="term" value="F:metal ion binding"/>
    <property type="evidence" value="ECO:0007669"/>
    <property type="project" value="UniProtKB-KW"/>
</dbReference>
<dbReference type="GO" id="GO:0005794">
    <property type="term" value="C:Golgi apparatus"/>
    <property type="evidence" value="ECO:0007669"/>
    <property type="project" value="UniProtKB-SubCell"/>
</dbReference>
<evidence type="ECO:0000313" key="19">
    <source>
        <dbReference type="Proteomes" id="UP000314294"/>
    </source>
</evidence>
<dbReference type="GO" id="GO:0005525">
    <property type="term" value="F:GTP binding"/>
    <property type="evidence" value="ECO:0007669"/>
    <property type="project" value="UniProtKB-KW"/>
</dbReference>
<dbReference type="GO" id="GO:0005765">
    <property type="term" value="C:lysosomal membrane"/>
    <property type="evidence" value="ECO:0007669"/>
    <property type="project" value="UniProtKB-SubCell"/>
</dbReference>
<feature type="binding site" evidence="17">
    <location>
        <position position="110"/>
    </location>
    <ligand>
        <name>Mg(2+)</name>
        <dbReference type="ChEBI" id="CHEBI:18420"/>
    </ligand>
</feature>
<feature type="binding site" evidence="15">
    <location>
        <position position="111"/>
    </location>
    <ligand>
        <name>GTP</name>
        <dbReference type="ChEBI" id="CHEBI:37565"/>
    </ligand>
</feature>
<keyword evidence="6" id="KW-0813">Transport</keyword>
<protein>
    <recommendedName>
        <fullName evidence="5">small monomeric GTPase</fullName>
        <ecNumber evidence="5">3.6.5.2</ecNumber>
    </recommendedName>
</protein>
<comment type="similarity">
    <text evidence="4">Belongs to the small GTPase superfamily. SAR1 family.</text>
</comment>
<dbReference type="OrthoDB" id="15478at2759"/>
<feature type="binding site" evidence="15">
    <location>
        <position position="110"/>
    </location>
    <ligand>
        <name>GTP</name>
        <dbReference type="ChEBI" id="CHEBI:37565"/>
    </ligand>
</feature>
<evidence type="ECO:0000256" key="9">
    <source>
        <dbReference type="ARBA" id="ARBA00022892"/>
    </source>
</evidence>
<keyword evidence="11" id="KW-0333">Golgi apparatus</keyword>
<evidence type="ECO:0000256" key="2">
    <source>
        <dbReference type="ARBA" id="ARBA00004555"/>
    </source>
</evidence>
<keyword evidence="14" id="KW-0460">Magnesium</keyword>
<feature type="binding site" evidence="15">
    <location>
        <position position="106"/>
    </location>
    <ligand>
        <name>GTP</name>
        <dbReference type="ChEBI" id="CHEBI:37565"/>
    </ligand>
</feature>
<evidence type="ECO:0000256" key="6">
    <source>
        <dbReference type="ARBA" id="ARBA00022448"/>
    </source>
</evidence>